<dbReference type="GO" id="GO:0005829">
    <property type="term" value="C:cytosol"/>
    <property type="evidence" value="ECO:0007669"/>
    <property type="project" value="TreeGrafter"/>
</dbReference>
<dbReference type="GO" id="GO:0043130">
    <property type="term" value="F:ubiquitin binding"/>
    <property type="evidence" value="ECO:0007669"/>
    <property type="project" value="TreeGrafter"/>
</dbReference>
<reference evidence="3 4" key="1">
    <citation type="submission" date="2019-04" db="EMBL/GenBank/DDBJ databases">
        <title>An improved genome assembly and genetic linkage map for asparagus bean, Vigna unguiculata ssp. sesquipedialis.</title>
        <authorList>
            <person name="Xia Q."/>
            <person name="Zhang R."/>
            <person name="Dong Y."/>
        </authorList>
    </citation>
    <scope>NUCLEOTIDE SEQUENCE [LARGE SCALE GENOMIC DNA]</scope>
    <source>
        <tissue evidence="3">Leaf</tissue>
    </source>
</reference>
<feature type="domain" description="Ubiquitin-like" evidence="2">
    <location>
        <begin position="309"/>
        <end position="390"/>
    </location>
</feature>
<dbReference type="Gene3D" id="3.10.20.90">
    <property type="entry name" value="Phosphatidylinositol 3-kinase Catalytic Subunit, Chain A, domain 1"/>
    <property type="match status" value="2"/>
</dbReference>
<dbReference type="Pfam" id="PF00240">
    <property type="entry name" value="ubiquitin"/>
    <property type="match status" value="2"/>
</dbReference>
<feature type="domain" description="Ubiquitin-like" evidence="2">
    <location>
        <begin position="4"/>
        <end position="79"/>
    </location>
</feature>
<name>A0A4D6N3L6_VIGUN</name>
<feature type="region of interest" description="Disordered" evidence="1">
    <location>
        <begin position="81"/>
        <end position="125"/>
    </location>
</feature>
<dbReference type="GO" id="GO:0005654">
    <property type="term" value="C:nucleoplasm"/>
    <property type="evidence" value="ECO:0007669"/>
    <property type="project" value="TreeGrafter"/>
</dbReference>
<accession>A0A4D6N3L6</accession>
<evidence type="ECO:0000256" key="1">
    <source>
        <dbReference type="SAM" id="MobiDB-lite"/>
    </source>
</evidence>
<dbReference type="GO" id="GO:0031593">
    <property type="term" value="F:polyubiquitin modification-dependent protein binding"/>
    <property type="evidence" value="ECO:0007669"/>
    <property type="project" value="TreeGrafter"/>
</dbReference>
<dbReference type="GO" id="GO:0070628">
    <property type="term" value="F:proteasome binding"/>
    <property type="evidence" value="ECO:0007669"/>
    <property type="project" value="TreeGrafter"/>
</dbReference>
<dbReference type="Proteomes" id="UP000501690">
    <property type="component" value="Linkage Group LG9"/>
</dbReference>
<dbReference type="InterPro" id="IPR000626">
    <property type="entry name" value="Ubiquitin-like_dom"/>
</dbReference>
<sequence>MEIMNVNVEIQGGESFFIRLHPSQTVRDIKEIVQNLRGIPVRQQIILYNQQLLYDDLNVQGCFIHNGSHIIVQIHADAPSPAASSEHDSDFSTGRDLNLPPTPSSERHSEFPPPQPQVRDLNLLPSPPLLCDLNLPPSPAPPHDLIMPVSPPVRDLSLPPLRAPVLDLNLPPSQSPTPSPSPLIPSHLPPVPSPSPLPSPSTSDLTQQPTPNLQIPPFLKRKYKASDIPPWNPSLQLTETSNVDDPFDVGHFSSSPLLMPMPDTPEMVRETAESMPSPLSLPKMLPPPITSPSPSSFIPNPLPPVPKTVTVNVKVPQSGNRVRIESDRKETVLELKQKIVALDDMQGVPVDRIVLQLHSLSLELMDHVPLQDCAVSENSQIDVILKPPSEVGGSSRVNYRKLKVIVLPMRTNERIEIEVFGVDRVSMLRQKLEQLQLTQGFLLPEDGAYSFIYRQLPMNEEQSFDWHQVRNGDIIETFDGFETPSPSPSPKATRR</sequence>
<proteinExistence type="predicted"/>
<dbReference type="GO" id="GO:0043161">
    <property type="term" value="P:proteasome-mediated ubiquitin-dependent protein catabolic process"/>
    <property type="evidence" value="ECO:0007669"/>
    <property type="project" value="TreeGrafter"/>
</dbReference>
<dbReference type="EMBL" id="CP039353">
    <property type="protein sequence ID" value="QCE08383.1"/>
    <property type="molecule type" value="Genomic_DNA"/>
</dbReference>
<dbReference type="PANTHER" id="PTHR10621:SF38">
    <property type="entry name" value="UBIQUITIN DOMAIN-CONTAINING PROTEIN 7SL RNA1-RELATED"/>
    <property type="match status" value="1"/>
</dbReference>
<feature type="compositionally biased region" description="Pro residues" evidence="1">
    <location>
        <begin position="173"/>
        <end position="199"/>
    </location>
</feature>
<dbReference type="SUPFAM" id="SSF54236">
    <property type="entry name" value="Ubiquitin-like"/>
    <property type="match status" value="2"/>
</dbReference>
<protein>
    <submittedName>
        <fullName evidence="3">Spectrin beta</fullName>
    </submittedName>
</protein>
<organism evidence="3 4">
    <name type="scientific">Vigna unguiculata</name>
    <name type="common">Cowpea</name>
    <dbReference type="NCBI Taxonomy" id="3917"/>
    <lineage>
        <taxon>Eukaryota</taxon>
        <taxon>Viridiplantae</taxon>
        <taxon>Streptophyta</taxon>
        <taxon>Embryophyta</taxon>
        <taxon>Tracheophyta</taxon>
        <taxon>Spermatophyta</taxon>
        <taxon>Magnoliopsida</taxon>
        <taxon>eudicotyledons</taxon>
        <taxon>Gunneridae</taxon>
        <taxon>Pentapetalae</taxon>
        <taxon>rosids</taxon>
        <taxon>fabids</taxon>
        <taxon>Fabales</taxon>
        <taxon>Fabaceae</taxon>
        <taxon>Papilionoideae</taxon>
        <taxon>50 kb inversion clade</taxon>
        <taxon>NPAAA clade</taxon>
        <taxon>indigoferoid/millettioid clade</taxon>
        <taxon>Phaseoleae</taxon>
        <taxon>Vigna</taxon>
    </lineage>
</organism>
<dbReference type="PANTHER" id="PTHR10621">
    <property type="entry name" value="UV EXCISION REPAIR PROTEIN RAD23"/>
    <property type="match status" value="1"/>
</dbReference>
<dbReference type="PROSITE" id="PS50053">
    <property type="entry name" value="UBIQUITIN_2"/>
    <property type="match status" value="2"/>
</dbReference>
<evidence type="ECO:0000259" key="2">
    <source>
        <dbReference type="PROSITE" id="PS50053"/>
    </source>
</evidence>
<evidence type="ECO:0000313" key="4">
    <source>
        <dbReference type="Proteomes" id="UP000501690"/>
    </source>
</evidence>
<dbReference type="CDD" id="cd17039">
    <property type="entry name" value="Ubl_ubiquitin_like"/>
    <property type="match status" value="2"/>
</dbReference>
<evidence type="ECO:0000313" key="3">
    <source>
        <dbReference type="EMBL" id="QCE08383.1"/>
    </source>
</evidence>
<dbReference type="InterPro" id="IPR029071">
    <property type="entry name" value="Ubiquitin-like_domsf"/>
</dbReference>
<dbReference type="AlphaFoldDB" id="A0A4D6N3L6"/>
<dbReference type="SMART" id="SM00213">
    <property type="entry name" value="UBQ"/>
    <property type="match status" value="2"/>
</dbReference>
<keyword evidence="4" id="KW-1185">Reference proteome</keyword>
<feature type="region of interest" description="Disordered" evidence="1">
    <location>
        <begin position="165"/>
        <end position="211"/>
    </location>
</feature>
<gene>
    <name evidence="3" type="ORF">DEO72_LG9g3412</name>
</gene>